<evidence type="ECO:0000313" key="2">
    <source>
        <dbReference type="Proteomes" id="UP001430700"/>
    </source>
</evidence>
<sequence>MNKYTVLKWEKLILWLIPPVVRKKTHLEWLNVLLAPLRTIYEEILYKMQHTGQVIYLEKVLNDAFNPTKNYDPNLSMEQKRLEGLIYIDESIKPAIQYVYLHKEYYEPDITLPDKKVTKGALMRPQLNIFKNNELKNRDNKPVYLVHRKDYTKVNYANFRVFIPENLIKDRTITIQPNQDNTVEKTEPIEVTDLKYHNLLNFYKLAGKSYESYRYQPKKQTGEVRI</sequence>
<keyword evidence="2" id="KW-1185">Reference proteome</keyword>
<accession>A0ABS8LVA5</accession>
<name>A0ABS8LVA5_9FLAO</name>
<protein>
    <submittedName>
        <fullName evidence="1">Uncharacterized protein</fullName>
    </submittedName>
</protein>
<gene>
    <name evidence="1" type="ORF">LNQ34_01705</name>
</gene>
<reference evidence="1" key="1">
    <citation type="submission" date="2021-11" db="EMBL/GenBank/DDBJ databases">
        <title>Description of novel Flavobacterium species.</title>
        <authorList>
            <person name="Saticioglu I.B."/>
            <person name="Ay H."/>
            <person name="Altun S."/>
            <person name="Duman M."/>
        </authorList>
    </citation>
    <scope>NUCLEOTIDE SEQUENCE</scope>
    <source>
        <strain evidence="1">F-126</strain>
    </source>
</reference>
<proteinExistence type="predicted"/>
<dbReference type="Proteomes" id="UP001430700">
    <property type="component" value="Unassembled WGS sequence"/>
</dbReference>
<dbReference type="RefSeq" id="WP_229998468.1">
    <property type="nucleotide sequence ID" value="NZ_JAJJMN010000001.1"/>
</dbReference>
<organism evidence="1 2">
    <name type="scientific">Flavobacterium lipolyticum</name>
    <dbReference type="NCBI Taxonomy" id="2893754"/>
    <lineage>
        <taxon>Bacteria</taxon>
        <taxon>Pseudomonadati</taxon>
        <taxon>Bacteroidota</taxon>
        <taxon>Flavobacteriia</taxon>
        <taxon>Flavobacteriales</taxon>
        <taxon>Flavobacteriaceae</taxon>
        <taxon>Flavobacterium</taxon>
    </lineage>
</organism>
<evidence type="ECO:0000313" key="1">
    <source>
        <dbReference type="EMBL" id="MCC9016488.1"/>
    </source>
</evidence>
<comment type="caution">
    <text evidence="1">The sequence shown here is derived from an EMBL/GenBank/DDBJ whole genome shotgun (WGS) entry which is preliminary data.</text>
</comment>
<dbReference type="EMBL" id="JAJJMN010000001">
    <property type="protein sequence ID" value="MCC9016488.1"/>
    <property type="molecule type" value="Genomic_DNA"/>
</dbReference>